<dbReference type="EMBL" id="JAAAML010000001">
    <property type="protein sequence ID" value="MCO6407746.1"/>
    <property type="molecule type" value="Genomic_DNA"/>
</dbReference>
<keyword evidence="5 9" id="KW-0808">Transferase</keyword>
<evidence type="ECO:0000256" key="4">
    <source>
        <dbReference type="ARBA" id="ARBA00013061"/>
    </source>
</evidence>
<comment type="subunit">
    <text evidence="3">Monomer.</text>
</comment>
<dbReference type="PANTHER" id="PTHR11406:SF23">
    <property type="entry name" value="PHOSPHOGLYCERATE KINASE 1, CHLOROPLASTIC-RELATED"/>
    <property type="match status" value="1"/>
</dbReference>
<protein>
    <recommendedName>
        <fullName evidence="4 9">Phosphoglycerate kinase</fullName>
        <ecNumber evidence="4 9">2.7.2.3</ecNumber>
    </recommendedName>
</protein>
<comment type="caution">
    <text evidence="10">The sequence shown here is derived from an EMBL/GenBank/DDBJ whole genome shotgun (WGS) entry which is preliminary data.</text>
</comment>
<dbReference type="InterPro" id="IPR001576">
    <property type="entry name" value="Phosphoglycerate_kinase"/>
</dbReference>
<sequence>MSGVTDLQDRTVLVRCDLSQGLNAHFAAGLRDLAVRGARVAVIAGYDNPGGDVNPTLSLRHLVEPLEQLTGLPVHFVGDCVGPVAESGLAATPDGAIALLENLRFHPEAQRRSRTFAIRLSALGDYFAVPGGMPESASVWIRELAKLLPEPTTPIFAPSA</sequence>
<keyword evidence="6" id="KW-0547">Nucleotide-binding</keyword>
<dbReference type="PRINTS" id="PR00477">
    <property type="entry name" value="PHGLYCKINASE"/>
</dbReference>
<dbReference type="Pfam" id="PF00162">
    <property type="entry name" value="PGK"/>
    <property type="match status" value="1"/>
</dbReference>
<evidence type="ECO:0000313" key="10">
    <source>
        <dbReference type="EMBL" id="MCO6407746.1"/>
    </source>
</evidence>
<dbReference type="EC" id="2.7.2.3" evidence="4 9"/>
<keyword evidence="11" id="KW-1185">Reference proteome</keyword>
<evidence type="ECO:0000256" key="2">
    <source>
        <dbReference type="ARBA" id="ARBA00008982"/>
    </source>
</evidence>
<keyword evidence="8" id="KW-0067">ATP-binding</keyword>
<evidence type="ECO:0000256" key="5">
    <source>
        <dbReference type="ARBA" id="ARBA00022679"/>
    </source>
</evidence>
<evidence type="ECO:0000256" key="6">
    <source>
        <dbReference type="ARBA" id="ARBA00022741"/>
    </source>
</evidence>
<accession>A0ABT1CQ55</accession>
<evidence type="ECO:0000256" key="1">
    <source>
        <dbReference type="ARBA" id="ARBA00000642"/>
    </source>
</evidence>
<organism evidence="10 11">
    <name type="scientific">Hoeflea alexandrii</name>
    <dbReference type="NCBI Taxonomy" id="288436"/>
    <lineage>
        <taxon>Bacteria</taxon>
        <taxon>Pseudomonadati</taxon>
        <taxon>Pseudomonadota</taxon>
        <taxon>Alphaproteobacteria</taxon>
        <taxon>Hyphomicrobiales</taxon>
        <taxon>Rhizobiaceae</taxon>
        <taxon>Hoeflea</taxon>
    </lineage>
</organism>
<comment type="similarity">
    <text evidence="2 9">Belongs to the phosphoglycerate kinase family.</text>
</comment>
<evidence type="ECO:0000256" key="7">
    <source>
        <dbReference type="ARBA" id="ARBA00022777"/>
    </source>
</evidence>
<keyword evidence="7 9" id="KW-0418">Kinase</keyword>
<dbReference type="RefSeq" id="WP_252915085.1">
    <property type="nucleotide sequence ID" value="NZ_JAAAML010000001.1"/>
</dbReference>
<evidence type="ECO:0000256" key="3">
    <source>
        <dbReference type="ARBA" id="ARBA00011245"/>
    </source>
</evidence>
<dbReference type="InterPro" id="IPR036043">
    <property type="entry name" value="Phosphoglycerate_kinase_sf"/>
</dbReference>
<evidence type="ECO:0000256" key="8">
    <source>
        <dbReference type="ARBA" id="ARBA00022840"/>
    </source>
</evidence>
<dbReference type="SUPFAM" id="SSF53748">
    <property type="entry name" value="Phosphoglycerate kinase"/>
    <property type="match status" value="1"/>
</dbReference>
<gene>
    <name evidence="10" type="primary">pgk</name>
    <name evidence="10" type="ORF">GTW23_06110</name>
</gene>
<proteinExistence type="inferred from homology"/>
<dbReference type="Proteomes" id="UP001320715">
    <property type="component" value="Unassembled WGS sequence"/>
</dbReference>
<reference evidence="10 11" key="1">
    <citation type="submission" date="2020-01" db="EMBL/GenBank/DDBJ databases">
        <title>Genomes of bacteria type strains.</title>
        <authorList>
            <person name="Chen J."/>
            <person name="Zhu S."/>
            <person name="Yang J."/>
        </authorList>
    </citation>
    <scope>NUCLEOTIDE SEQUENCE [LARGE SCALE GENOMIC DNA]</scope>
    <source>
        <strain evidence="10 11">DSM 16655</strain>
    </source>
</reference>
<evidence type="ECO:0000256" key="9">
    <source>
        <dbReference type="RuleBase" id="RU000532"/>
    </source>
</evidence>
<dbReference type="GO" id="GO:0016301">
    <property type="term" value="F:kinase activity"/>
    <property type="evidence" value="ECO:0007669"/>
    <property type="project" value="UniProtKB-KW"/>
</dbReference>
<dbReference type="InterPro" id="IPR015824">
    <property type="entry name" value="Phosphoglycerate_kinase_N"/>
</dbReference>
<comment type="catalytic activity">
    <reaction evidence="1 9">
        <text>(2R)-3-phosphoglycerate + ATP = (2R)-3-phospho-glyceroyl phosphate + ADP</text>
        <dbReference type="Rhea" id="RHEA:14801"/>
        <dbReference type="ChEBI" id="CHEBI:30616"/>
        <dbReference type="ChEBI" id="CHEBI:57604"/>
        <dbReference type="ChEBI" id="CHEBI:58272"/>
        <dbReference type="ChEBI" id="CHEBI:456216"/>
        <dbReference type="EC" id="2.7.2.3"/>
    </reaction>
</comment>
<dbReference type="Gene3D" id="3.40.50.1260">
    <property type="entry name" value="Phosphoglycerate kinase, N-terminal domain"/>
    <property type="match status" value="1"/>
</dbReference>
<evidence type="ECO:0000313" key="11">
    <source>
        <dbReference type="Proteomes" id="UP001320715"/>
    </source>
</evidence>
<name>A0ABT1CQ55_9HYPH</name>
<dbReference type="PANTHER" id="PTHR11406">
    <property type="entry name" value="PHOSPHOGLYCERATE KINASE"/>
    <property type="match status" value="1"/>
</dbReference>